<feature type="domain" description="Thioredoxin" evidence="14">
    <location>
        <begin position="3"/>
        <end position="154"/>
    </location>
</feature>
<evidence type="ECO:0000256" key="11">
    <source>
        <dbReference type="ARBA" id="ARBA00041373"/>
    </source>
</evidence>
<keyword evidence="7" id="KW-1015">Disulfide bond</keyword>
<reference evidence="15 16" key="1">
    <citation type="journal article" date="2010" name="Stand. Genomic Sci.">
        <title>Complete genome sequence of Segniliparus rotundus type strain (CDC 1076).</title>
        <authorList>
            <person name="Sikorski J."/>
            <person name="Lapidus A."/>
            <person name="Copeland A."/>
            <person name="Misra M."/>
            <person name="Glavina Del Rio T."/>
            <person name="Nolan M."/>
            <person name="Lucas S."/>
            <person name="Chen F."/>
            <person name="Tice H."/>
            <person name="Cheng J.F."/>
            <person name="Jando M."/>
            <person name="Schneider S."/>
            <person name="Bruce D."/>
            <person name="Goodwin L."/>
            <person name="Pitluck S."/>
            <person name="Liolios K."/>
            <person name="Mikhailova N."/>
            <person name="Pati A."/>
            <person name="Ivanova N."/>
            <person name="Mavromatis K."/>
            <person name="Chen A."/>
            <person name="Palaniappan K."/>
            <person name="Chertkov O."/>
            <person name="Land M."/>
            <person name="Hauser L."/>
            <person name="Chang Y.J."/>
            <person name="Jeffries C.D."/>
            <person name="Brettin T."/>
            <person name="Detter J.C."/>
            <person name="Han C."/>
            <person name="Rohde M."/>
            <person name="Goker M."/>
            <person name="Bristow J."/>
            <person name="Eisen J.A."/>
            <person name="Markowitz V."/>
            <person name="Hugenholtz P."/>
            <person name="Kyrpides N.C."/>
            <person name="Klenk H.P."/>
        </authorList>
    </citation>
    <scope>NUCLEOTIDE SEQUENCE [LARGE SCALE GENOMIC DNA]</scope>
    <source>
        <strain evidence="16">ATCC BAA-972 / CDC 1076 / CIP 108378 / DSM 44985 / JCM 13578</strain>
    </source>
</reference>
<evidence type="ECO:0000256" key="2">
    <source>
        <dbReference type="ARBA" id="ARBA00011245"/>
    </source>
</evidence>
<evidence type="ECO:0000256" key="12">
    <source>
        <dbReference type="ARBA" id="ARBA00049091"/>
    </source>
</evidence>
<feature type="active site" description="Cysteine sulfenic acid (-SOH) intermediate; for peroxidase activity" evidence="13">
    <location>
        <position position="46"/>
    </location>
</feature>
<evidence type="ECO:0000256" key="7">
    <source>
        <dbReference type="ARBA" id="ARBA00023157"/>
    </source>
</evidence>
<dbReference type="InterPro" id="IPR000866">
    <property type="entry name" value="AhpC/TSA"/>
</dbReference>
<dbReference type="STRING" id="640132.Srot_0458"/>
<evidence type="ECO:0000313" key="15">
    <source>
        <dbReference type="EMBL" id="ADG96945.1"/>
    </source>
</evidence>
<comment type="subunit">
    <text evidence="2">Monomer.</text>
</comment>
<dbReference type="Proteomes" id="UP000002247">
    <property type="component" value="Chromosome"/>
</dbReference>
<dbReference type="CDD" id="cd03017">
    <property type="entry name" value="PRX_BCP"/>
    <property type="match status" value="1"/>
</dbReference>
<gene>
    <name evidence="15" type="ordered locus">Srot_0458</name>
</gene>
<protein>
    <recommendedName>
        <fullName evidence="3">thioredoxin-dependent peroxiredoxin</fullName>
        <ecNumber evidence="3">1.11.1.24</ecNumber>
    </recommendedName>
    <alternativeName>
        <fullName evidence="11">Bacterioferritin comigratory protein</fullName>
    </alternativeName>
    <alternativeName>
        <fullName evidence="9">Thioredoxin peroxidase</fullName>
    </alternativeName>
</protein>
<keyword evidence="16" id="KW-1185">Reference proteome</keyword>
<dbReference type="PANTHER" id="PTHR42801">
    <property type="entry name" value="THIOREDOXIN-DEPENDENT PEROXIDE REDUCTASE"/>
    <property type="match status" value="1"/>
</dbReference>
<comment type="similarity">
    <text evidence="10">Belongs to the peroxiredoxin family. BCP/PrxQ subfamily.</text>
</comment>
<dbReference type="HOGENOM" id="CLU_042529_14_2_11"/>
<evidence type="ECO:0000256" key="3">
    <source>
        <dbReference type="ARBA" id="ARBA00013017"/>
    </source>
</evidence>
<evidence type="ECO:0000256" key="10">
    <source>
        <dbReference type="ARBA" id="ARBA00038489"/>
    </source>
</evidence>
<dbReference type="GO" id="GO:0034599">
    <property type="term" value="P:cellular response to oxidative stress"/>
    <property type="evidence" value="ECO:0007669"/>
    <property type="project" value="TreeGrafter"/>
</dbReference>
<dbReference type="PANTHER" id="PTHR42801:SF8">
    <property type="entry name" value="PEROXIREDOXIN RV1608C-RELATED"/>
    <property type="match status" value="1"/>
</dbReference>
<evidence type="ECO:0000256" key="6">
    <source>
        <dbReference type="ARBA" id="ARBA00023002"/>
    </source>
</evidence>
<sequence>MALQVGDVVQDFELPDQTGAPRKLSEFLALGPVVVFFYPKASSPVCTAQACQFRDLGAQFRELGAQRVGISKDSVSGQAGFVSGKSLDFPLLSDKAGVAAALFGVKGGLGGLSPVKRSTFVLDQTGKVLKAIHHEFRGKAHADEALAFLQSVVAS</sequence>
<name>D6ZBW8_SEGRD</name>
<dbReference type="Gene3D" id="3.40.30.10">
    <property type="entry name" value="Glutaredoxin"/>
    <property type="match status" value="1"/>
</dbReference>
<dbReference type="SUPFAM" id="SSF52833">
    <property type="entry name" value="Thioredoxin-like"/>
    <property type="match status" value="1"/>
</dbReference>
<evidence type="ECO:0000256" key="1">
    <source>
        <dbReference type="ARBA" id="ARBA00003330"/>
    </source>
</evidence>
<dbReference type="InterPro" id="IPR024706">
    <property type="entry name" value="Peroxiredoxin_AhpC-typ"/>
</dbReference>
<dbReference type="OrthoDB" id="9812811at2"/>
<evidence type="ECO:0000256" key="5">
    <source>
        <dbReference type="ARBA" id="ARBA00022862"/>
    </source>
</evidence>
<dbReference type="GO" id="GO:0045454">
    <property type="term" value="P:cell redox homeostasis"/>
    <property type="evidence" value="ECO:0007669"/>
    <property type="project" value="TreeGrafter"/>
</dbReference>
<keyword evidence="4" id="KW-0575">Peroxidase</keyword>
<dbReference type="PROSITE" id="PS51352">
    <property type="entry name" value="THIOREDOXIN_2"/>
    <property type="match status" value="1"/>
</dbReference>
<dbReference type="InterPro" id="IPR013766">
    <property type="entry name" value="Thioredoxin_domain"/>
</dbReference>
<evidence type="ECO:0000259" key="14">
    <source>
        <dbReference type="PROSITE" id="PS51352"/>
    </source>
</evidence>
<dbReference type="PIRSF" id="PIRSF000239">
    <property type="entry name" value="AHPC"/>
    <property type="match status" value="1"/>
</dbReference>
<evidence type="ECO:0000256" key="4">
    <source>
        <dbReference type="ARBA" id="ARBA00022559"/>
    </source>
</evidence>
<keyword evidence="8" id="KW-0676">Redox-active center</keyword>
<comment type="catalytic activity">
    <reaction evidence="12">
        <text>a hydroperoxide + [thioredoxin]-dithiol = an alcohol + [thioredoxin]-disulfide + H2O</text>
        <dbReference type="Rhea" id="RHEA:62620"/>
        <dbReference type="Rhea" id="RHEA-COMP:10698"/>
        <dbReference type="Rhea" id="RHEA-COMP:10700"/>
        <dbReference type="ChEBI" id="CHEBI:15377"/>
        <dbReference type="ChEBI" id="CHEBI:29950"/>
        <dbReference type="ChEBI" id="CHEBI:30879"/>
        <dbReference type="ChEBI" id="CHEBI:35924"/>
        <dbReference type="ChEBI" id="CHEBI:50058"/>
        <dbReference type="EC" id="1.11.1.24"/>
    </reaction>
</comment>
<evidence type="ECO:0000313" key="16">
    <source>
        <dbReference type="Proteomes" id="UP000002247"/>
    </source>
</evidence>
<dbReference type="RefSeq" id="WP_013137401.1">
    <property type="nucleotide sequence ID" value="NC_014168.1"/>
</dbReference>
<evidence type="ECO:0000256" key="8">
    <source>
        <dbReference type="ARBA" id="ARBA00023284"/>
    </source>
</evidence>
<dbReference type="InterPro" id="IPR050924">
    <property type="entry name" value="Peroxiredoxin_BCP/PrxQ"/>
</dbReference>
<evidence type="ECO:0000256" key="9">
    <source>
        <dbReference type="ARBA" id="ARBA00032824"/>
    </source>
</evidence>
<comment type="function">
    <text evidence="1">Thiol-specific peroxidase that catalyzes the reduction of hydrogen peroxide and organic hydroperoxides to water and alcohols, respectively. Plays a role in cell protection against oxidative stress by detoxifying peroxides and as sensor of hydrogen peroxide-mediated signaling events.</text>
</comment>
<dbReference type="Pfam" id="PF00578">
    <property type="entry name" value="AhpC-TSA"/>
    <property type="match status" value="1"/>
</dbReference>
<dbReference type="AlphaFoldDB" id="D6ZBW8"/>
<keyword evidence="5" id="KW-0049">Antioxidant</keyword>
<dbReference type="KEGG" id="srt:Srot_0458"/>
<accession>D6ZBW8</accession>
<dbReference type="GO" id="GO:0005737">
    <property type="term" value="C:cytoplasm"/>
    <property type="evidence" value="ECO:0007669"/>
    <property type="project" value="TreeGrafter"/>
</dbReference>
<keyword evidence="6" id="KW-0560">Oxidoreductase</keyword>
<organism evidence="15 16">
    <name type="scientific">Segniliparus rotundus (strain ATCC BAA-972 / CDC 1076 / CIP 108378 / DSM 44985 / JCM 13578)</name>
    <dbReference type="NCBI Taxonomy" id="640132"/>
    <lineage>
        <taxon>Bacteria</taxon>
        <taxon>Bacillati</taxon>
        <taxon>Actinomycetota</taxon>
        <taxon>Actinomycetes</taxon>
        <taxon>Mycobacteriales</taxon>
        <taxon>Segniliparaceae</taxon>
        <taxon>Segniliparus</taxon>
    </lineage>
</organism>
<evidence type="ECO:0000256" key="13">
    <source>
        <dbReference type="PIRSR" id="PIRSR000239-1"/>
    </source>
</evidence>
<dbReference type="EMBL" id="CP001958">
    <property type="protein sequence ID" value="ADG96945.1"/>
    <property type="molecule type" value="Genomic_DNA"/>
</dbReference>
<dbReference type="eggNOG" id="COG1225">
    <property type="taxonomic scope" value="Bacteria"/>
</dbReference>
<proteinExistence type="inferred from homology"/>
<dbReference type="InterPro" id="IPR036249">
    <property type="entry name" value="Thioredoxin-like_sf"/>
</dbReference>
<dbReference type="GO" id="GO:0008379">
    <property type="term" value="F:thioredoxin peroxidase activity"/>
    <property type="evidence" value="ECO:0007669"/>
    <property type="project" value="TreeGrafter"/>
</dbReference>
<dbReference type="EC" id="1.11.1.24" evidence="3"/>